<accession>A0A074ZHV6</accession>
<dbReference type="EMBL" id="KL596876">
    <property type="protein sequence ID" value="KER22865.1"/>
    <property type="molecule type" value="Genomic_DNA"/>
</dbReference>
<dbReference type="CTD" id="20323317"/>
<protein>
    <submittedName>
        <fullName evidence="1">Uncharacterized protein</fullName>
    </submittedName>
</protein>
<dbReference type="GeneID" id="20323317"/>
<dbReference type="RefSeq" id="XP_009173399.1">
    <property type="nucleotide sequence ID" value="XM_009175135.1"/>
</dbReference>
<organism evidence="1 2">
    <name type="scientific">Opisthorchis viverrini</name>
    <name type="common">Southeast Asian liver fluke</name>
    <dbReference type="NCBI Taxonomy" id="6198"/>
    <lineage>
        <taxon>Eukaryota</taxon>
        <taxon>Metazoa</taxon>
        <taxon>Spiralia</taxon>
        <taxon>Lophotrochozoa</taxon>
        <taxon>Platyhelminthes</taxon>
        <taxon>Trematoda</taxon>
        <taxon>Digenea</taxon>
        <taxon>Opisthorchiida</taxon>
        <taxon>Opisthorchiata</taxon>
        <taxon>Opisthorchiidae</taxon>
        <taxon>Opisthorchis</taxon>
    </lineage>
</organism>
<dbReference type="KEGG" id="ovi:T265_09138"/>
<evidence type="ECO:0000313" key="1">
    <source>
        <dbReference type="EMBL" id="KER22865.1"/>
    </source>
</evidence>
<sequence length="120" mass="13438">MVLAATVSIIADLPGMVEPLETFTQAIWIETDNKNATDIGWQPYPVVSSTRRSGITRFPSWKRVAPTAPKHFVTYFILPAKSTRSGTFQEQILRMGQLSPLNKPECIGRDKIYDGSTRKP</sequence>
<dbReference type="Proteomes" id="UP000054324">
    <property type="component" value="Unassembled WGS sequence"/>
</dbReference>
<evidence type="ECO:0000313" key="2">
    <source>
        <dbReference type="Proteomes" id="UP000054324"/>
    </source>
</evidence>
<keyword evidence="2" id="KW-1185">Reference proteome</keyword>
<dbReference type="AlphaFoldDB" id="A0A074ZHV6"/>
<gene>
    <name evidence="1" type="ORF">T265_09138</name>
</gene>
<reference evidence="1 2" key="1">
    <citation type="submission" date="2013-11" db="EMBL/GenBank/DDBJ databases">
        <title>Opisthorchis viverrini - life in the bile duct.</title>
        <authorList>
            <person name="Young N.D."/>
            <person name="Nagarajan N."/>
            <person name="Lin S.J."/>
            <person name="Korhonen P.K."/>
            <person name="Jex A.R."/>
            <person name="Hall R.S."/>
            <person name="Safavi-Hemami H."/>
            <person name="Kaewkong W."/>
            <person name="Bertrand D."/>
            <person name="Gao S."/>
            <person name="Seet Q."/>
            <person name="Wongkham S."/>
            <person name="Teh B.T."/>
            <person name="Wongkham C."/>
            <person name="Intapan P.M."/>
            <person name="Maleewong W."/>
            <person name="Yang X."/>
            <person name="Hu M."/>
            <person name="Wang Z."/>
            <person name="Hofmann A."/>
            <person name="Sternberg P.W."/>
            <person name="Tan P."/>
            <person name="Wang J."/>
            <person name="Gasser R.B."/>
        </authorList>
    </citation>
    <scope>NUCLEOTIDE SEQUENCE [LARGE SCALE GENOMIC DNA]</scope>
</reference>
<proteinExistence type="predicted"/>
<name>A0A074ZHV6_OPIVI</name>